<accession>A0A1E5W1K7</accession>
<dbReference type="AlphaFoldDB" id="A0A1E5W1K7"/>
<dbReference type="EMBL" id="LWDX02024057">
    <property type="protein sequence ID" value="OEL31140.1"/>
    <property type="molecule type" value="Genomic_DNA"/>
</dbReference>
<organism evidence="2 3">
    <name type="scientific">Dichanthelium oligosanthes</name>
    <dbReference type="NCBI Taxonomy" id="888268"/>
    <lineage>
        <taxon>Eukaryota</taxon>
        <taxon>Viridiplantae</taxon>
        <taxon>Streptophyta</taxon>
        <taxon>Embryophyta</taxon>
        <taxon>Tracheophyta</taxon>
        <taxon>Spermatophyta</taxon>
        <taxon>Magnoliopsida</taxon>
        <taxon>Liliopsida</taxon>
        <taxon>Poales</taxon>
        <taxon>Poaceae</taxon>
        <taxon>PACMAD clade</taxon>
        <taxon>Panicoideae</taxon>
        <taxon>Panicodae</taxon>
        <taxon>Paniceae</taxon>
        <taxon>Dichantheliinae</taxon>
        <taxon>Dichanthelium</taxon>
    </lineage>
</organism>
<reference evidence="2 3" key="1">
    <citation type="submission" date="2016-09" db="EMBL/GenBank/DDBJ databases">
        <title>The draft genome of Dichanthelium oligosanthes: A C3 panicoid grass species.</title>
        <authorList>
            <person name="Studer A.J."/>
            <person name="Schnable J.C."/>
            <person name="Brutnell T.P."/>
        </authorList>
    </citation>
    <scope>NUCLEOTIDE SEQUENCE [LARGE SCALE GENOMIC DNA]</scope>
    <source>
        <strain evidence="3">cv. Kellogg 1175</strain>
        <tissue evidence="2">Leaf</tissue>
    </source>
</reference>
<evidence type="ECO:0000256" key="1">
    <source>
        <dbReference type="SAM" id="MobiDB-lite"/>
    </source>
</evidence>
<gene>
    <name evidence="2" type="ORF">BAE44_0007839</name>
</gene>
<keyword evidence="3" id="KW-1185">Reference proteome</keyword>
<protein>
    <submittedName>
        <fullName evidence="2">Uncharacterized protein</fullName>
    </submittedName>
</protein>
<evidence type="ECO:0000313" key="3">
    <source>
        <dbReference type="Proteomes" id="UP000095767"/>
    </source>
</evidence>
<dbReference type="Proteomes" id="UP000095767">
    <property type="component" value="Unassembled WGS sequence"/>
</dbReference>
<sequence>MEKRKNTDLLHEPAKKHKVPSRMATKNSDLLDETGRKDESPAKIMVGRSENLTSRFNPDHKLSC</sequence>
<evidence type="ECO:0000313" key="2">
    <source>
        <dbReference type="EMBL" id="OEL31140.1"/>
    </source>
</evidence>
<comment type="caution">
    <text evidence="2">The sequence shown here is derived from an EMBL/GenBank/DDBJ whole genome shotgun (WGS) entry which is preliminary data.</text>
</comment>
<feature type="compositionally biased region" description="Basic and acidic residues" evidence="1">
    <location>
        <begin position="1"/>
        <end position="13"/>
    </location>
</feature>
<feature type="region of interest" description="Disordered" evidence="1">
    <location>
        <begin position="1"/>
        <end position="40"/>
    </location>
</feature>
<name>A0A1E5W1K7_9POAL</name>
<proteinExistence type="predicted"/>